<dbReference type="GO" id="GO:0006338">
    <property type="term" value="P:chromatin remodeling"/>
    <property type="evidence" value="ECO:0007669"/>
    <property type="project" value="InterPro"/>
</dbReference>
<name>A0A0K6FM36_9AGAM</name>
<dbReference type="GO" id="GO:0000228">
    <property type="term" value="C:nuclear chromosome"/>
    <property type="evidence" value="ECO:0007669"/>
    <property type="project" value="InterPro"/>
</dbReference>
<evidence type="ECO:0000256" key="3">
    <source>
        <dbReference type="ARBA" id="ARBA00023015"/>
    </source>
</evidence>
<feature type="region of interest" description="Disordered" evidence="6">
    <location>
        <begin position="251"/>
        <end position="312"/>
    </location>
</feature>
<evidence type="ECO:0000256" key="6">
    <source>
        <dbReference type="SAM" id="MobiDB-lite"/>
    </source>
</evidence>
<comment type="subcellular location">
    <subcellularLocation>
        <location evidence="1">Nucleus</location>
    </subcellularLocation>
</comment>
<sequence length="312" mass="35525">MLVAALLLKDGIRRDPGWDSSLFPEHDMNDWEIKLSGWRDLDVPKIARSGTLIHQLELLVAIQLETYFPLRNSFTWDLSGTMIAPEIFAQCSCNDYQISSNSVVQAVDMIVGTMNLTDQLEWDINNPRDSLEEFAEVYCKELRLNGKFKTVVAHSIRGQVSIYQKSLFLTRHPFDGAPSSTTNSGRLWINTSFPFDRTLLEQFTPQFNVLQEAEIKRNQREQERELKFTYRHATAAAASLTIAKLAATENGTSPRADADAYSRSPPVLVHHQQQQQQQQQVPPPQLSKQKRQRTGILQPPPLPNHGFISRRV</sequence>
<proteinExistence type="inferred from homology"/>
<keyword evidence="5" id="KW-0539">Nucleus</keyword>
<evidence type="ECO:0000256" key="1">
    <source>
        <dbReference type="ARBA" id="ARBA00004123"/>
    </source>
</evidence>
<evidence type="ECO:0000313" key="8">
    <source>
        <dbReference type="Proteomes" id="UP000044841"/>
    </source>
</evidence>
<feature type="compositionally biased region" description="Low complexity" evidence="6">
    <location>
        <begin position="265"/>
        <end position="280"/>
    </location>
</feature>
<dbReference type="EMBL" id="CYGV01000042">
    <property type="protein sequence ID" value="CUA67192.1"/>
    <property type="molecule type" value="Genomic_DNA"/>
</dbReference>
<keyword evidence="8" id="KW-1185">Reference proteome</keyword>
<keyword evidence="4" id="KW-0804">Transcription</keyword>
<dbReference type="Proteomes" id="UP000044841">
    <property type="component" value="Unassembled WGS sequence"/>
</dbReference>
<dbReference type="AlphaFoldDB" id="A0A0K6FM36"/>
<dbReference type="Pfam" id="PF04855">
    <property type="entry name" value="SNF5"/>
    <property type="match status" value="1"/>
</dbReference>
<keyword evidence="3" id="KW-0805">Transcription regulation</keyword>
<evidence type="ECO:0000256" key="2">
    <source>
        <dbReference type="ARBA" id="ARBA00010239"/>
    </source>
</evidence>
<evidence type="ECO:0000256" key="5">
    <source>
        <dbReference type="ARBA" id="ARBA00023242"/>
    </source>
</evidence>
<reference evidence="7 8" key="1">
    <citation type="submission" date="2015-07" db="EMBL/GenBank/DDBJ databases">
        <authorList>
            <person name="Noorani M."/>
        </authorList>
    </citation>
    <scope>NUCLEOTIDE SEQUENCE [LARGE SCALE GENOMIC DNA]</scope>
    <source>
        <strain evidence="7">BBA 69670</strain>
    </source>
</reference>
<protein>
    <submittedName>
        <fullName evidence="7">SWI/SNF-related matrix-associated actin-dependent regulator of chromatin subfamily B member 1</fullName>
    </submittedName>
</protein>
<evidence type="ECO:0000313" key="7">
    <source>
        <dbReference type="EMBL" id="CUA67192.1"/>
    </source>
</evidence>
<comment type="similarity">
    <text evidence="2">Belongs to the SNF5 family.</text>
</comment>
<accession>A0A0K6FM36</accession>
<gene>
    <name evidence="7" type="ORF">RSOLAG22IIIB_13306</name>
</gene>
<dbReference type="InterPro" id="IPR006939">
    <property type="entry name" value="SNF5"/>
</dbReference>
<evidence type="ECO:0000256" key="4">
    <source>
        <dbReference type="ARBA" id="ARBA00023163"/>
    </source>
</evidence>
<organism evidence="7 8">
    <name type="scientific">Rhizoctonia solani</name>
    <dbReference type="NCBI Taxonomy" id="456999"/>
    <lineage>
        <taxon>Eukaryota</taxon>
        <taxon>Fungi</taxon>
        <taxon>Dikarya</taxon>
        <taxon>Basidiomycota</taxon>
        <taxon>Agaricomycotina</taxon>
        <taxon>Agaricomycetes</taxon>
        <taxon>Cantharellales</taxon>
        <taxon>Ceratobasidiaceae</taxon>
        <taxon>Rhizoctonia</taxon>
    </lineage>
</organism>
<dbReference type="PANTHER" id="PTHR10019">
    <property type="entry name" value="SNF5"/>
    <property type="match status" value="1"/>
</dbReference>